<proteinExistence type="predicted"/>
<dbReference type="AlphaFoldDB" id="A0A2S7U0C9"/>
<evidence type="ECO:0000313" key="2">
    <source>
        <dbReference type="Proteomes" id="UP000239907"/>
    </source>
</evidence>
<comment type="caution">
    <text evidence="1">The sequence shown here is derived from an EMBL/GenBank/DDBJ whole genome shotgun (WGS) entry which is preliminary data.</text>
</comment>
<sequence length="79" mass="9150">MREALTNKNHWCRETSRWREDCTATRNPKAAKNLAFFRGALLAVIPFHEYDSLNGAMDHYANHPWQTIKLIKKLIIGAP</sequence>
<evidence type="ECO:0000313" key="1">
    <source>
        <dbReference type="EMBL" id="PQJ27854.1"/>
    </source>
</evidence>
<accession>A0A2S7U0C9</accession>
<organism evidence="1 2">
    <name type="scientific">Rubritalea profundi</name>
    <dbReference type="NCBI Taxonomy" id="1658618"/>
    <lineage>
        <taxon>Bacteria</taxon>
        <taxon>Pseudomonadati</taxon>
        <taxon>Verrucomicrobiota</taxon>
        <taxon>Verrucomicrobiia</taxon>
        <taxon>Verrucomicrobiales</taxon>
        <taxon>Rubritaleaceae</taxon>
        <taxon>Rubritalea</taxon>
    </lineage>
</organism>
<gene>
    <name evidence="1" type="ORF">BSZ32_04630</name>
</gene>
<keyword evidence="2" id="KW-1185">Reference proteome</keyword>
<dbReference type="EMBL" id="MQWA01000001">
    <property type="protein sequence ID" value="PQJ27854.1"/>
    <property type="molecule type" value="Genomic_DNA"/>
</dbReference>
<name>A0A2S7U0C9_9BACT</name>
<reference evidence="1 2" key="1">
    <citation type="submission" date="2016-12" db="EMBL/GenBank/DDBJ databases">
        <title>Study of bacterial adaptation to deep sea.</title>
        <authorList>
            <person name="Song J."/>
            <person name="Yoshizawa S."/>
            <person name="Kogure K."/>
        </authorList>
    </citation>
    <scope>NUCLEOTIDE SEQUENCE [LARGE SCALE GENOMIC DNA]</scope>
    <source>
        <strain evidence="1 2">SAORIC-165</strain>
    </source>
</reference>
<dbReference type="Proteomes" id="UP000239907">
    <property type="component" value="Unassembled WGS sequence"/>
</dbReference>
<protein>
    <submittedName>
        <fullName evidence="1">Uncharacterized protein</fullName>
    </submittedName>
</protein>